<sequence>IKATKYLSTTFNFQLYYNRAQNYDIQTQLLLSVGLTYTFKNK</sequence>
<accession>K1TCF8</accession>
<reference evidence="1" key="1">
    <citation type="journal article" date="2013" name="Environ. Microbiol.">
        <title>Microbiota from the distal guts of lean and obese adolescents exhibit partial functional redundancy besides clear differences in community structure.</title>
        <authorList>
            <person name="Ferrer M."/>
            <person name="Ruiz A."/>
            <person name="Lanza F."/>
            <person name="Haange S.B."/>
            <person name="Oberbach A."/>
            <person name="Till H."/>
            <person name="Bargiela R."/>
            <person name="Campoy C."/>
            <person name="Segura M.T."/>
            <person name="Richter M."/>
            <person name="von Bergen M."/>
            <person name="Seifert J."/>
            <person name="Suarez A."/>
        </authorList>
    </citation>
    <scope>NUCLEOTIDE SEQUENCE</scope>
</reference>
<organism evidence="1">
    <name type="scientific">human gut metagenome</name>
    <dbReference type="NCBI Taxonomy" id="408170"/>
    <lineage>
        <taxon>unclassified sequences</taxon>
        <taxon>metagenomes</taxon>
        <taxon>organismal metagenomes</taxon>
    </lineage>
</organism>
<feature type="non-terminal residue" evidence="1">
    <location>
        <position position="1"/>
    </location>
</feature>
<name>K1TCF8_9ZZZZ</name>
<protein>
    <submittedName>
        <fullName evidence="1">Uncharacterized protein</fullName>
    </submittedName>
</protein>
<dbReference type="EMBL" id="AJWY01007382">
    <property type="protein sequence ID" value="EKC64155.1"/>
    <property type="molecule type" value="Genomic_DNA"/>
</dbReference>
<proteinExistence type="predicted"/>
<gene>
    <name evidence="1" type="ORF">LEA_10970</name>
</gene>
<evidence type="ECO:0000313" key="1">
    <source>
        <dbReference type="EMBL" id="EKC64155.1"/>
    </source>
</evidence>
<dbReference type="AlphaFoldDB" id="K1TCF8"/>
<comment type="caution">
    <text evidence="1">The sequence shown here is derived from an EMBL/GenBank/DDBJ whole genome shotgun (WGS) entry which is preliminary data.</text>
</comment>